<dbReference type="InterPro" id="IPR039539">
    <property type="entry name" value="Ras_GTPase_bind_prot"/>
</dbReference>
<feature type="region of interest" description="Disordered" evidence="3">
    <location>
        <begin position="479"/>
        <end position="550"/>
    </location>
</feature>
<keyword evidence="7" id="KW-1185">Reference proteome</keyword>
<dbReference type="Gene3D" id="3.30.70.330">
    <property type="match status" value="1"/>
</dbReference>
<feature type="region of interest" description="Disordered" evidence="3">
    <location>
        <begin position="1"/>
        <end position="20"/>
    </location>
</feature>
<evidence type="ECO:0000256" key="1">
    <source>
        <dbReference type="ARBA" id="ARBA00022884"/>
    </source>
</evidence>
<gene>
    <name evidence="6" type="ORF">J3Q64DRAFT_1853004</name>
</gene>
<dbReference type="InterPro" id="IPR032710">
    <property type="entry name" value="NTF2-like_dom_sf"/>
</dbReference>
<accession>A0ABR3AK87</accession>
<evidence type="ECO:0000259" key="5">
    <source>
        <dbReference type="PROSITE" id="PS50177"/>
    </source>
</evidence>
<dbReference type="InterPro" id="IPR002075">
    <property type="entry name" value="NTF2_dom"/>
</dbReference>
<evidence type="ECO:0000256" key="3">
    <source>
        <dbReference type="SAM" id="MobiDB-lite"/>
    </source>
</evidence>
<feature type="compositionally biased region" description="Polar residues" evidence="3">
    <location>
        <begin position="1"/>
        <end position="13"/>
    </location>
</feature>
<evidence type="ECO:0000256" key="2">
    <source>
        <dbReference type="PROSITE-ProRule" id="PRU00176"/>
    </source>
</evidence>
<name>A0ABR3AK87_PHYBL</name>
<dbReference type="Proteomes" id="UP001448207">
    <property type="component" value="Unassembled WGS sequence"/>
</dbReference>
<dbReference type="CDD" id="cd00780">
    <property type="entry name" value="NTF2"/>
    <property type="match status" value="1"/>
</dbReference>
<protein>
    <recommendedName>
        <fullName evidence="8">NTF2 domain-containing protein</fullName>
    </recommendedName>
</protein>
<evidence type="ECO:0000313" key="6">
    <source>
        <dbReference type="EMBL" id="KAL0076307.1"/>
    </source>
</evidence>
<dbReference type="Pfam" id="PF02136">
    <property type="entry name" value="NTF2"/>
    <property type="match status" value="1"/>
</dbReference>
<feature type="domain" description="NTF2" evidence="5">
    <location>
        <begin position="30"/>
        <end position="146"/>
    </location>
</feature>
<dbReference type="PANTHER" id="PTHR10693">
    <property type="entry name" value="RAS GTPASE-ACTIVATING PROTEIN-BINDING PROTEIN"/>
    <property type="match status" value="1"/>
</dbReference>
<dbReference type="PANTHER" id="PTHR10693:SF20">
    <property type="entry name" value="AT27578P"/>
    <property type="match status" value="1"/>
</dbReference>
<dbReference type="PROSITE" id="PS50102">
    <property type="entry name" value="RRM"/>
    <property type="match status" value="1"/>
</dbReference>
<dbReference type="InterPro" id="IPR012677">
    <property type="entry name" value="Nucleotide-bd_a/b_plait_sf"/>
</dbReference>
<evidence type="ECO:0000259" key="4">
    <source>
        <dbReference type="PROSITE" id="PS50102"/>
    </source>
</evidence>
<feature type="compositionally biased region" description="Pro residues" evidence="3">
    <location>
        <begin position="213"/>
        <end position="225"/>
    </location>
</feature>
<dbReference type="InterPro" id="IPR035979">
    <property type="entry name" value="RBD_domain_sf"/>
</dbReference>
<reference evidence="6 7" key="1">
    <citation type="submission" date="2024-04" db="EMBL/GenBank/DDBJ databases">
        <title>Symmetric and asymmetric DNA N6-adenine methylation regulates different biological responses in Mucorales.</title>
        <authorList>
            <consortium name="Lawrence Berkeley National Laboratory"/>
            <person name="Lax C."/>
            <person name="Mondo S.J."/>
            <person name="Osorio-Concepcion M."/>
            <person name="Muszewska A."/>
            <person name="Corrochano-Luque M."/>
            <person name="Gutierrez G."/>
            <person name="Riley R."/>
            <person name="Lipzen A."/>
            <person name="Guo J."/>
            <person name="Hundley H."/>
            <person name="Amirebrahimi M."/>
            <person name="Ng V."/>
            <person name="Lorenzo-Gutierrez D."/>
            <person name="Binder U."/>
            <person name="Yang J."/>
            <person name="Song Y."/>
            <person name="Canovas D."/>
            <person name="Navarro E."/>
            <person name="Freitag M."/>
            <person name="Gabaldon T."/>
            <person name="Grigoriev I.V."/>
            <person name="Corrochano L.M."/>
            <person name="Nicolas F.E."/>
            <person name="Garre V."/>
        </authorList>
    </citation>
    <scope>NUCLEOTIDE SEQUENCE [LARGE SCALE GENOMIC DNA]</scope>
    <source>
        <strain evidence="6 7">L51</strain>
    </source>
</reference>
<dbReference type="InterPro" id="IPR000504">
    <property type="entry name" value="RRM_dom"/>
</dbReference>
<feature type="region of interest" description="Disordered" evidence="3">
    <location>
        <begin position="165"/>
        <end position="225"/>
    </location>
</feature>
<dbReference type="SUPFAM" id="SSF54928">
    <property type="entry name" value="RNA-binding domain, RBD"/>
    <property type="match status" value="1"/>
</dbReference>
<feature type="compositionally biased region" description="Low complexity" evidence="3">
    <location>
        <begin position="165"/>
        <end position="212"/>
    </location>
</feature>
<comment type="caution">
    <text evidence="6">The sequence shown here is derived from an EMBL/GenBank/DDBJ whole genome shotgun (WGS) entry which is preliminary data.</text>
</comment>
<dbReference type="SUPFAM" id="SSF54427">
    <property type="entry name" value="NTF2-like"/>
    <property type="match status" value="1"/>
</dbReference>
<feature type="domain" description="RRM" evidence="4">
    <location>
        <begin position="407"/>
        <end position="486"/>
    </location>
</feature>
<dbReference type="Pfam" id="PF00076">
    <property type="entry name" value="RRM_1"/>
    <property type="match status" value="1"/>
</dbReference>
<dbReference type="SMART" id="SM00360">
    <property type="entry name" value="RRM"/>
    <property type="match status" value="1"/>
</dbReference>
<dbReference type="CDD" id="cd00590">
    <property type="entry name" value="RRM_SF"/>
    <property type="match status" value="1"/>
</dbReference>
<feature type="region of interest" description="Disordered" evidence="3">
    <location>
        <begin position="290"/>
        <end position="365"/>
    </location>
</feature>
<organism evidence="6 7">
    <name type="scientific">Phycomyces blakesleeanus</name>
    <dbReference type="NCBI Taxonomy" id="4837"/>
    <lineage>
        <taxon>Eukaryota</taxon>
        <taxon>Fungi</taxon>
        <taxon>Fungi incertae sedis</taxon>
        <taxon>Mucoromycota</taxon>
        <taxon>Mucoromycotina</taxon>
        <taxon>Mucoromycetes</taxon>
        <taxon>Mucorales</taxon>
        <taxon>Phycomycetaceae</taxon>
        <taxon>Phycomyces</taxon>
    </lineage>
</organism>
<keyword evidence="1 2" id="KW-0694">RNA-binding</keyword>
<feature type="compositionally biased region" description="Low complexity" evidence="3">
    <location>
        <begin position="520"/>
        <end position="536"/>
    </location>
</feature>
<evidence type="ECO:0000313" key="7">
    <source>
        <dbReference type="Proteomes" id="UP001448207"/>
    </source>
</evidence>
<dbReference type="InterPro" id="IPR018222">
    <property type="entry name" value="Nuclear_transport_factor_2_euk"/>
</dbReference>
<sequence>MTATVSQPTQTHLKSGKESPALSDLASQDVGLLFVREYYTFLNKKPHRLHAFYNNDSYFLRGDEGESVQAYHGQEEIRKKIEELNFEGCKVLVTQVDTQMSVSNGILIQVLGEMSNKDGSSQKFSQTFFLATQHKGYYVLNDIFRFLKDEVNIDYYTCDEEEEVATTPVPTVTPTSTATTTETPTEIETPSPTFLNASTPTPTPTSTVASPPTFTPVPSAAPTPTPSSVPVPSSVPLTATVPVAGPSAVAAENPVESLIAEKGVEKVEDTLGTPDIDELKENNEFFKKKSTLKESKKVKNDTRKSTETPKHHKSVKPHTPQKTWATLTANDAKRWGLSSNDKETLTEEQQHEKMVQKQQQQQSLPASIFTDVKESPQETSLAASAQQSQPVLEGAFKEQQQRPEESNQIFIKGVKTGMTDDQLKDAFAQFGPVQQLRVSIPKHCAFLDFVTADAAQKAIAQHKISVCGMIVLAEVRRPLNSRPPYPRSQNGGQFDRRFPSNRRGGYRGSSRPLSNDPKQQHQQTQTQTQTQIQQQQQHRHQPTSPVSKIE</sequence>
<feature type="compositionally biased region" description="Polar residues" evidence="3">
    <location>
        <begin position="320"/>
        <end position="329"/>
    </location>
</feature>
<feature type="compositionally biased region" description="Basic and acidic residues" evidence="3">
    <location>
        <begin position="290"/>
        <end position="309"/>
    </location>
</feature>
<dbReference type="EMBL" id="JBCLYO010000032">
    <property type="protein sequence ID" value="KAL0076307.1"/>
    <property type="molecule type" value="Genomic_DNA"/>
</dbReference>
<proteinExistence type="predicted"/>
<evidence type="ECO:0008006" key="8">
    <source>
        <dbReference type="Google" id="ProtNLM"/>
    </source>
</evidence>
<dbReference type="PROSITE" id="PS50177">
    <property type="entry name" value="NTF2_DOMAIN"/>
    <property type="match status" value="1"/>
</dbReference>
<feature type="compositionally biased region" description="Basic and acidic residues" evidence="3">
    <location>
        <begin position="340"/>
        <end position="355"/>
    </location>
</feature>
<dbReference type="Gene3D" id="3.10.450.50">
    <property type="match status" value="1"/>
</dbReference>